<dbReference type="UniPathway" id="UPA00031">
    <property type="reaction ID" value="UER00010"/>
</dbReference>
<comment type="subunit">
    <text evidence="4 11">Heterodimer of HisH and HisF.</text>
</comment>
<comment type="function">
    <text evidence="9 11">IGPS catalyzes the conversion of PRFAR and glutamine to IGP, AICAR and glutamate. The HisF subunit catalyzes the cyclization activity that produces IGP and AICAR from PRFAR using the ammonia provided by the HisH subunit.</text>
</comment>
<keyword evidence="6 11" id="KW-0028">Amino-acid biosynthesis</keyword>
<keyword evidence="8 11" id="KW-0456">Lyase</keyword>
<feature type="active site" evidence="11">
    <location>
        <position position="131"/>
    </location>
</feature>
<evidence type="ECO:0000256" key="1">
    <source>
        <dbReference type="ARBA" id="ARBA00004496"/>
    </source>
</evidence>
<protein>
    <recommendedName>
        <fullName evidence="11">Imidazole glycerol phosphate synthase subunit HisF</fullName>
        <ecNumber evidence="11">4.3.2.10</ecNumber>
    </recommendedName>
    <alternativeName>
        <fullName evidence="11">IGP synthase cyclase subunit</fullName>
    </alternativeName>
    <alternativeName>
        <fullName evidence="11">IGP synthase subunit HisF</fullName>
    </alternativeName>
    <alternativeName>
        <fullName evidence="11">ImGP synthase subunit HisF</fullName>
        <shortName evidence="11">IGPS subunit HisF</shortName>
    </alternativeName>
</protein>
<dbReference type="STRING" id="907931.GCA_000165675_00520"/>
<evidence type="ECO:0000256" key="4">
    <source>
        <dbReference type="ARBA" id="ARBA00011152"/>
    </source>
</evidence>
<comment type="pathway">
    <text evidence="2 11">Amino-acid biosynthesis; L-histidine biosynthesis; L-histidine from 5-phospho-alpha-D-ribose 1-diphosphate: step 5/9.</text>
</comment>
<evidence type="ECO:0000256" key="12">
    <source>
        <dbReference type="RuleBase" id="RU003657"/>
    </source>
</evidence>
<evidence type="ECO:0000313" key="14">
    <source>
        <dbReference type="Proteomes" id="UP000295681"/>
    </source>
</evidence>
<evidence type="ECO:0000256" key="11">
    <source>
        <dbReference type="HAMAP-Rule" id="MF_01013"/>
    </source>
</evidence>
<comment type="catalytic activity">
    <reaction evidence="10 11">
        <text>5-[(5-phospho-1-deoxy-D-ribulos-1-ylimino)methylamino]-1-(5-phospho-beta-D-ribosyl)imidazole-4-carboxamide + L-glutamine = D-erythro-1-(imidazol-4-yl)glycerol 3-phosphate + 5-amino-1-(5-phospho-beta-D-ribosyl)imidazole-4-carboxamide + L-glutamate + H(+)</text>
        <dbReference type="Rhea" id="RHEA:24793"/>
        <dbReference type="ChEBI" id="CHEBI:15378"/>
        <dbReference type="ChEBI" id="CHEBI:29985"/>
        <dbReference type="ChEBI" id="CHEBI:58278"/>
        <dbReference type="ChEBI" id="CHEBI:58359"/>
        <dbReference type="ChEBI" id="CHEBI:58475"/>
        <dbReference type="ChEBI" id="CHEBI:58525"/>
        <dbReference type="EC" id="4.3.2.10"/>
    </reaction>
</comment>
<dbReference type="InterPro" id="IPR006062">
    <property type="entry name" value="His_biosynth"/>
</dbReference>
<evidence type="ECO:0000256" key="6">
    <source>
        <dbReference type="ARBA" id="ARBA00022605"/>
    </source>
</evidence>
<dbReference type="PANTHER" id="PTHR21235">
    <property type="entry name" value="IMIDAZOLE GLYCEROL PHOSPHATE SYNTHASE SUBUNIT HISF/H IGP SYNTHASE SUBUNIT HISF/H"/>
    <property type="match status" value="1"/>
</dbReference>
<dbReference type="EMBL" id="PUFI01000016">
    <property type="protein sequence ID" value="TDG67241.1"/>
    <property type="molecule type" value="Genomic_DNA"/>
</dbReference>
<evidence type="ECO:0000256" key="3">
    <source>
        <dbReference type="ARBA" id="ARBA00009667"/>
    </source>
</evidence>
<evidence type="ECO:0000313" key="13">
    <source>
        <dbReference type="EMBL" id="TDG67241.1"/>
    </source>
</evidence>
<dbReference type="Pfam" id="PF00977">
    <property type="entry name" value="His_biosynth"/>
    <property type="match status" value="1"/>
</dbReference>
<accession>A0A4R5N6H8</accession>
<keyword evidence="7 11" id="KW-0368">Histidine biosynthesis</keyword>
<dbReference type="InterPro" id="IPR013785">
    <property type="entry name" value="Aldolase_TIM"/>
</dbReference>
<dbReference type="NCBIfam" id="TIGR00735">
    <property type="entry name" value="hisF"/>
    <property type="match status" value="1"/>
</dbReference>
<dbReference type="Gene3D" id="3.20.20.70">
    <property type="entry name" value="Aldolase class I"/>
    <property type="match status" value="1"/>
</dbReference>
<dbReference type="EC" id="4.3.2.10" evidence="11"/>
<dbReference type="SUPFAM" id="SSF51366">
    <property type="entry name" value="Ribulose-phoshate binding barrel"/>
    <property type="match status" value="1"/>
</dbReference>
<dbReference type="InterPro" id="IPR004651">
    <property type="entry name" value="HisF"/>
</dbReference>
<organism evidence="13 14">
    <name type="scientific">Leuconostoc fallax</name>
    <dbReference type="NCBI Taxonomy" id="1251"/>
    <lineage>
        <taxon>Bacteria</taxon>
        <taxon>Bacillati</taxon>
        <taxon>Bacillota</taxon>
        <taxon>Bacilli</taxon>
        <taxon>Lactobacillales</taxon>
        <taxon>Lactobacillaceae</taxon>
        <taxon>Leuconostoc</taxon>
    </lineage>
</organism>
<dbReference type="AlphaFoldDB" id="A0A4R5N6H8"/>
<dbReference type="InterPro" id="IPR050064">
    <property type="entry name" value="IGPS_HisA/HisF"/>
</dbReference>
<sequence>MTLAKRIIPALDVKDGQVVKGIQFLNLTTIGDPVEIAKAYQDQGADELVFLDITATFENRNIMTSVIQAVSKEVFIPLTVGGGLRTLDDIKAIFHAGADKIFLNSAAIQNPTLVQEAAQLFGNQAVVGAIDARFNAEKQFYEVYRVGGRQATGINALDWAEQLVSYGAGELLVTSMDADGTKNGYDITLYDLLTQRVNVPIIASGGAGKTDDFIDVFQQTNVDGALAASVFHYGEITIPELKTTLLKKEIPIRVK</sequence>
<dbReference type="GO" id="GO:0000105">
    <property type="term" value="P:L-histidine biosynthetic process"/>
    <property type="evidence" value="ECO:0007669"/>
    <property type="project" value="UniProtKB-UniRule"/>
</dbReference>
<evidence type="ECO:0000256" key="7">
    <source>
        <dbReference type="ARBA" id="ARBA00023102"/>
    </source>
</evidence>
<dbReference type="GO" id="GO:0000107">
    <property type="term" value="F:imidazoleglycerol-phosphate synthase activity"/>
    <property type="evidence" value="ECO:0007669"/>
    <property type="project" value="UniProtKB-UniRule"/>
</dbReference>
<dbReference type="PANTHER" id="PTHR21235:SF2">
    <property type="entry name" value="IMIDAZOLE GLYCEROL PHOSPHATE SYNTHASE HISHF"/>
    <property type="match status" value="1"/>
</dbReference>
<dbReference type="GO" id="GO:0005737">
    <property type="term" value="C:cytoplasm"/>
    <property type="evidence" value="ECO:0007669"/>
    <property type="project" value="UniProtKB-SubCell"/>
</dbReference>
<proteinExistence type="inferred from homology"/>
<evidence type="ECO:0000256" key="5">
    <source>
        <dbReference type="ARBA" id="ARBA00022490"/>
    </source>
</evidence>
<dbReference type="HAMAP" id="MF_01013">
    <property type="entry name" value="HisF"/>
    <property type="match status" value="1"/>
</dbReference>
<feature type="active site" evidence="11">
    <location>
        <position position="12"/>
    </location>
</feature>
<reference evidence="13 14" key="1">
    <citation type="journal article" date="2019" name="Appl. Microbiol. Biotechnol.">
        <title>Uncovering carbohydrate metabolism through a genotype-phenotype association study of 56 lactic acid bacteria genomes.</title>
        <authorList>
            <person name="Buron-Moles G."/>
            <person name="Chailyan A."/>
            <person name="Dolejs I."/>
            <person name="Forster J."/>
            <person name="Miks M.H."/>
        </authorList>
    </citation>
    <scope>NUCLEOTIDE SEQUENCE [LARGE SCALE GENOMIC DNA]</scope>
    <source>
        <strain evidence="13 14">ATCC 700006</strain>
    </source>
</reference>
<evidence type="ECO:0000256" key="8">
    <source>
        <dbReference type="ARBA" id="ARBA00023239"/>
    </source>
</evidence>
<comment type="caution">
    <text evidence="13">The sequence shown here is derived from an EMBL/GenBank/DDBJ whole genome shotgun (WGS) entry which is preliminary data.</text>
</comment>
<keyword evidence="5 11" id="KW-0963">Cytoplasm</keyword>
<keyword evidence="14" id="KW-1185">Reference proteome</keyword>
<name>A0A4R5N6H8_9LACO</name>
<dbReference type="FunFam" id="3.20.20.70:FF:000006">
    <property type="entry name" value="Imidazole glycerol phosphate synthase subunit HisF"/>
    <property type="match status" value="1"/>
</dbReference>
<comment type="similarity">
    <text evidence="3 11 12">Belongs to the HisA/HisF family.</text>
</comment>
<dbReference type="RefSeq" id="WP_133264701.1">
    <property type="nucleotide sequence ID" value="NZ_JAGYGP010000005.1"/>
</dbReference>
<comment type="subcellular location">
    <subcellularLocation>
        <location evidence="1 11">Cytoplasm</location>
    </subcellularLocation>
</comment>
<dbReference type="InterPro" id="IPR011060">
    <property type="entry name" value="RibuloseP-bd_barrel"/>
</dbReference>
<evidence type="ECO:0000256" key="9">
    <source>
        <dbReference type="ARBA" id="ARBA00025475"/>
    </source>
</evidence>
<evidence type="ECO:0000256" key="10">
    <source>
        <dbReference type="ARBA" id="ARBA00047838"/>
    </source>
</evidence>
<dbReference type="GO" id="GO:0016829">
    <property type="term" value="F:lyase activity"/>
    <property type="evidence" value="ECO:0007669"/>
    <property type="project" value="UniProtKB-KW"/>
</dbReference>
<evidence type="ECO:0000256" key="2">
    <source>
        <dbReference type="ARBA" id="ARBA00005091"/>
    </source>
</evidence>
<gene>
    <name evidence="11" type="primary">hisF</name>
    <name evidence="13" type="ORF">C5L23_000195</name>
</gene>
<dbReference type="CDD" id="cd04731">
    <property type="entry name" value="HisF"/>
    <property type="match status" value="1"/>
</dbReference>
<dbReference type="Proteomes" id="UP000295681">
    <property type="component" value="Unassembled WGS sequence"/>
</dbReference>